<keyword evidence="1" id="KW-0472">Membrane</keyword>
<sequence>MSGDAEDRIPASDLPTRFVMAVVMVAVALIAISIGGWIFRLLVLAGAGVMLLEWADMHRVHRRWGYIGIVLLAVLLLGVTEYLF</sequence>
<keyword evidence="1" id="KW-0812">Transmembrane</keyword>
<keyword evidence="1" id="KW-1133">Transmembrane helix</keyword>
<accession>A0A6J4TPC9</accession>
<evidence type="ECO:0000313" key="2">
    <source>
        <dbReference type="EMBL" id="CAA9527062.1"/>
    </source>
</evidence>
<evidence type="ECO:0008006" key="3">
    <source>
        <dbReference type="Google" id="ProtNLM"/>
    </source>
</evidence>
<evidence type="ECO:0000256" key="1">
    <source>
        <dbReference type="SAM" id="Phobius"/>
    </source>
</evidence>
<reference evidence="2" key="1">
    <citation type="submission" date="2020-02" db="EMBL/GenBank/DDBJ databases">
        <authorList>
            <person name="Meier V. D."/>
        </authorList>
    </citation>
    <scope>NUCLEOTIDE SEQUENCE</scope>
    <source>
        <strain evidence="2">AVDCRST_MAG91</strain>
    </source>
</reference>
<gene>
    <name evidence="2" type="ORF">AVDCRST_MAG91-2625</name>
</gene>
<dbReference type="AlphaFoldDB" id="A0A6J4TPC9"/>
<proteinExistence type="predicted"/>
<feature type="non-terminal residue" evidence="2">
    <location>
        <position position="84"/>
    </location>
</feature>
<feature type="transmembrane region" description="Helical" evidence="1">
    <location>
        <begin position="20"/>
        <end position="52"/>
    </location>
</feature>
<feature type="transmembrane region" description="Helical" evidence="1">
    <location>
        <begin position="64"/>
        <end position="83"/>
    </location>
</feature>
<organism evidence="2">
    <name type="scientific">uncultured Sphingomonadaceae bacterium</name>
    <dbReference type="NCBI Taxonomy" id="169976"/>
    <lineage>
        <taxon>Bacteria</taxon>
        <taxon>Pseudomonadati</taxon>
        <taxon>Pseudomonadota</taxon>
        <taxon>Alphaproteobacteria</taxon>
        <taxon>Sphingomonadales</taxon>
        <taxon>Sphingomonadaceae</taxon>
        <taxon>environmental samples</taxon>
    </lineage>
</organism>
<name>A0A6J4TPC9_9SPHN</name>
<protein>
    <recommendedName>
        <fullName evidence="3">Phosphatidate cytidylyltransferase</fullName>
    </recommendedName>
</protein>
<dbReference type="EMBL" id="CADCVX010000468">
    <property type="protein sequence ID" value="CAA9527062.1"/>
    <property type="molecule type" value="Genomic_DNA"/>
</dbReference>